<evidence type="ECO:0000256" key="1">
    <source>
        <dbReference type="SAM" id="MobiDB-lite"/>
    </source>
</evidence>
<name>A0ABR0M506_9PEZI</name>
<feature type="compositionally biased region" description="Basic and acidic residues" evidence="1">
    <location>
        <begin position="151"/>
        <end position="167"/>
    </location>
</feature>
<feature type="compositionally biased region" description="Polar residues" evidence="1">
    <location>
        <begin position="30"/>
        <end position="44"/>
    </location>
</feature>
<sequence>MPADSERSKRTTGIDELLREGQAAAEATAKEQNMQDLRKSSSPTIAGASEQWEPKKQPIQANKRPVAQLPYKSSESSELGEIREKPAKASSQALSRKVDVPQQAGARASTSESRLSHPQLFERKDVIANNKTSNGRAQRMGSPSKQNNQIKEPEQTVYKEREEREVKSVASNSKPPASNIQDRAKGQLTQSQDQVSQGGRPIRQPADAQH</sequence>
<evidence type="ECO:0000313" key="3">
    <source>
        <dbReference type="Proteomes" id="UP001357485"/>
    </source>
</evidence>
<feature type="compositionally biased region" description="Polar residues" evidence="1">
    <location>
        <begin position="169"/>
        <end position="197"/>
    </location>
</feature>
<protein>
    <submittedName>
        <fullName evidence="2">Uncharacterized protein</fullName>
    </submittedName>
</protein>
<feature type="region of interest" description="Disordered" evidence="1">
    <location>
        <begin position="1"/>
        <end position="210"/>
    </location>
</feature>
<dbReference type="EMBL" id="JAVRRA010001061">
    <property type="protein sequence ID" value="KAK5281952.1"/>
    <property type="molecule type" value="Genomic_DNA"/>
</dbReference>
<feature type="compositionally biased region" description="Polar residues" evidence="1">
    <location>
        <begin position="129"/>
        <end position="150"/>
    </location>
</feature>
<feature type="compositionally biased region" description="Basic and acidic residues" evidence="1">
    <location>
        <begin position="1"/>
        <end position="19"/>
    </location>
</feature>
<organism evidence="2 3">
    <name type="scientific">Cryomyces antarcticus</name>
    <dbReference type="NCBI Taxonomy" id="329879"/>
    <lineage>
        <taxon>Eukaryota</taxon>
        <taxon>Fungi</taxon>
        <taxon>Dikarya</taxon>
        <taxon>Ascomycota</taxon>
        <taxon>Pezizomycotina</taxon>
        <taxon>Dothideomycetes</taxon>
        <taxon>Dothideomycetes incertae sedis</taxon>
        <taxon>Cryomyces</taxon>
    </lineage>
</organism>
<feature type="non-terminal residue" evidence="2">
    <location>
        <position position="210"/>
    </location>
</feature>
<dbReference type="Proteomes" id="UP001357485">
    <property type="component" value="Unassembled WGS sequence"/>
</dbReference>
<accession>A0ABR0M506</accession>
<comment type="caution">
    <text evidence="2">The sequence shown here is derived from an EMBL/GenBank/DDBJ whole genome shotgun (WGS) entry which is preliminary data.</text>
</comment>
<gene>
    <name evidence="2" type="ORF">LTR16_006022</name>
</gene>
<proteinExistence type="predicted"/>
<reference evidence="2 3" key="1">
    <citation type="submission" date="2023-08" db="EMBL/GenBank/DDBJ databases">
        <title>Black Yeasts Isolated from many extreme environments.</title>
        <authorList>
            <person name="Coleine C."/>
            <person name="Stajich J.E."/>
            <person name="Selbmann L."/>
        </authorList>
    </citation>
    <scope>NUCLEOTIDE SEQUENCE [LARGE SCALE GENOMIC DNA]</scope>
    <source>
        <strain evidence="2 3">CCFEE 536</strain>
    </source>
</reference>
<keyword evidence="3" id="KW-1185">Reference proteome</keyword>
<evidence type="ECO:0000313" key="2">
    <source>
        <dbReference type="EMBL" id="KAK5281952.1"/>
    </source>
</evidence>